<sequence>MERKIKSLTGEYLVKGVLAEKVQVEKYAPNEYINPDFVKNCNILPNYDRISGSDYVSGTYRGVPFTFCDLHLQYKDTYRDKNGRKRTRYHAKKMVFSPVSSAVRQNFSA</sequence>
<dbReference type="RefSeq" id="WP_118374559.1">
    <property type="nucleotide sequence ID" value="NZ_CP060632.1"/>
</dbReference>
<accession>A0A7G9FKY5</accession>
<dbReference type="Proteomes" id="UP000515819">
    <property type="component" value="Chromosome"/>
</dbReference>
<proteinExistence type="predicted"/>
<evidence type="ECO:0000313" key="2">
    <source>
        <dbReference type="Proteomes" id="UP000515819"/>
    </source>
</evidence>
<keyword evidence="2" id="KW-1185">Reference proteome</keyword>
<protein>
    <submittedName>
        <fullName evidence="1">Uncharacterized protein</fullName>
    </submittedName>
</protein>
<dbReference type="AlphaFoldDB" id="A0A7G9FKY5"/>
<reference evidence="1 2" key="1">
    <citation type="submission" date="2020-08" db="EMBL/GenBank/DDBJ databases">
        <authorList>
            <person name="Liu C."/>
            <person name="Sun Q."/>
        </authorList>
    </citation>
    <scope>NUCLEOTIDE SEQUENCE [LARGE SCALE GENOMIC DNA]</scope>
    <source>
        <strain evidence="1 2">NSJ-4</strain>
    </source>
</reference>
<dbReference type="KEGG" id="wcp:H9Q76_10840"/>
<organism evidence="1 2">
    <name type="scientific">Wujia chipingensis</name>
    <dbReference type="NCBI Taxonomy" id="2763670"/>
    <lineage>
        <taxon>Bacteria</taxon>
        <taxon>Bacillati</taxon>
        <taxon>Bacillota</taxon>
        <taxon>Clostridia</taxon>
        <taxon>Lachnospirales</taxon>
        <taxon>Lachnospiraceae</taxon>
        <taxon>Wujia</taxon>
    </lineage>
</organism>
<dbReference type="EMBL" id="CP060632">
    <property type="protein sequence ID" value="QNL99216.1"/>
    <property type="molecule type" value="Genomic_DNA"/>
</dbReference>
<evidence type="ECO:0000313" key="1">
    <source>
        <dbReference type="EMBL" id="QNL99216.1"/>
    </source>
</evidence>
<gene>
    <name evidence="1" type="ORF">H9Q76_10840</name>
</gene>
<name>A0A7G9FKY5_9FIRM</name>